<evidence type="ECO:0000313" key="4">
    <source>
        <dbReference type="Proteomes" id="UP000073492"/>
    </source>
</evidence>
<dbReference type="Proteomes" id="UP000073492">
    <property type="component" value="Unassembled WGS sequence"/>
</dbReference>
<reference evidence="3 4" key="1">
    <citation type="submission" date="2015-07" db="EMBL/GenBank/DDBJ databases">
        <title>Comparative genomics of the Sigatoka disease complex on banana suggests a link between parallel evolutionary changes in Pseudocercospora fijiensis and Pseudocercospora eumusae and increased virulence on the banana host.</title>
        <authorList>
            <person name="Chang T.-C."/>
            <person name="Salvucci A."/>
            <person name="Crous P.W."/>
            <person name="Stergiopoulos I."/>
        </authorList>
    </citation>
    <scope>NUCLEOTIDE SEQUENCE [LARGE SCALE GENOMIC DNA]</scope>
    <source>
        <strain evidence="3 4">CBS 116634</strain>
    </source>
</reference>
<comment type="caution">
    <text evidence="3">The sequence shown here is derived from an EMBL/GenBank/DDBJ whole genome shotgun (WGS) entry which is preliminary data.</text>
</comment>
<organism evidence="3 4">
    <name type="scientific">Pseudocercospora musae</name>
    <dbReference type="NCBI Taxonomy" id="113226"/>
    <lineage>
        <taxon>Eukaryota</taxon>
        <taxon>Fungi</taxon>
        <taxon>Dikarya</taxon>
        <taxon>Ascomycota</taxon>
        <taxon>Pezizomycotina</taxon>
        <taxon>Dothideomycetes</taxon>
        <taxon>Dothideomycetidae</taxon>
        <taxon>Mycosphaerellales</taxon>
        <taxon>Mycosphaerellaceae</taxon>
        <taxon>Pseudocercospora</taxon>
    </lineage>
</organism>
<name>A0A139IIT8_9PEZI</name>
<feature type="compositionally biased region" description="Basic and acidic residues" evidence="1">
    <location>
        <begin position="584"/>
        <end position="605"/>
    </location>
</feature>
<gene>
    <name evidence="3" type="ORF">AC579_3699</name>
</gene>
<keyword evidence="2" id="KW-0732">Signal</keyword>
<dbReference type="EMBL" id="LFZO01000078">
    <property type="protein sequence ID" value="KXT14629.1"/>
    <property type="molecule type" value="Genomic_DNA"/>
</dbReference>
<protein>
    <recommendedName>
        <fullName evidence="5">C2H2-type domain-containing protein</fullName>
    </recommendedName>
</protein>
<dbReference type="AlphaFoldDB" id="A0A139IIT8"/>
<evidence type="ECO:0000256" key="1">
    <source>
        <dbReference type="SAM" id="MobiDB-lite"/>
    </source>
</evidence>
<evidence type="ECO:0000256" key="2">
    <source>
        <dbReference type="SAM" id="SignalP"/>
    </source>
</evidence>
<evidence type="ECO:0008006" key="5">
    <source>
        <dbReference type="Google" id="ProtNLM"/>
    </source>
</evidence>
<feature type="signal peptide" evidence="2">
    <location>
        <begin position="1"/>
        <end position="20"/>
    </location>
</feature>
<feature type="chain" id="PRO_5007297505" description="C2H2-type domain-containing protein" evidence="2">
    <location>
        <begin position="21"/>
        <end position="605"/>
    </location>
</feature>
<sequence>MSRALHISCLFSLIGHMCNLECPSRERSGKSFWKQQAFPSTRGPIGPLLVQISLEAIIAERVVNLKDFTLQLLSPQLPYHLLGDDFEDTADGNLEALANILVSLSWEIRHWSLRRGTSTEAQSKVALASATSSELWTETTVPVFHVNPIAGREDGAAAISCSRTPLGLLSLDWARADMAAAADRRPNLGQRIIGSAKGLACSTFSGVPGIEAELRSRDLSGIGKRVAAPARRGLTASDFTDDVSRSSSSAAKVESFRSVVEAEPSSVEQDFKNFISGQNFNLFETSQGPRPNSEDIGFKHRELGRQTWQGVYGPANRDSDAKVEGSEPVWERSSQGEVVYQEDGRPEWRWTHEWRRLKKQHQGQNHHSLDEEMRTANPSETEMQEQMDDVNLYQSVALARLKQVRRHLAVSEHQQRDLPTWKEDWEKHLERCDFSIDREMDSYTPPLEEAHRPLEQERYYFHCPYRECHHRLLRQNENLSLSIRQRACVHDGCGYVSQTVEEWLKHVTSTHHGTQEGPSEHSSNTCYRGQTHITNASCTRCGTPSKLSSPKSSSVWITRKGSRLELKAAPTSRQELGSIMMGDVQHENHVRGSTEMRAEEWDSPR</sequence>
<feature type="region of interest" description="Disordered" evidence="1">
    <location>
        <begin position="566"/>
        <end position="605"/>
    </location>
</feature>
<feature type="region of interest" description="Disordered" evidence="1">
    <location>
        <begin position="310"/>
        <end position="338"/>
    </location>
</feature>
<proteinExistence type="predicted"/>
<keyword evidence="4" id="KW-1185">Reference proteome</keyword>
<accession>A0A139IIT8</accession>
<evidence type="ECO:0000313" key="3">
    <source>
        <dbReference type="EMBL" id="KXT14629.1"/>
    </source>
</evidence>